<protein>
    <submittedName>
        <fullName evidence="1">Uncharacterized protein</fullName>
    </submittedName>
</protein>
<accession>A0A8S1NXA0</accession>
<evidence type="ECO:0000313" key="1">
    <source>
        <dbReference type="EMBL" id="CAD8094971.1"/>
    </source>
</evidence>
<evidence type="ECO:0000313" key="2">
    <source>
        <dbReference type="EMBL" id="CAD8094979.1"/>
    </source>
</evidence>
<dbReference type="EMBL" id="CAJJDM010000100">
    <property type="protein sequence ID" value="CAD8094979.1"/>
    <property type="molecule type" value="Genomic_DNA"/>
</dbReference>
<reference evidence="1" key="1">
    <citation type="submission" date="2021-01" db="EMBL/GenBank/DDBJ databases">
        <authorList>
            <consortium name="Genoscope - CEA"/>
            <person name="William W."/>
        </authorList>
    </citation>
    <scope>NUCLEOTIDE SEQUENCE</scope>
</reference>
<sequence length="91" mass="11025">MSKQSKDQEKLGKFYTFEVTAEKLQTVQQKARKMYIKHFRNAFIFGFCIELMITKSRIYENIVRKSTQRRLESKKKEDDNLKLTNNYINHK</sequence>
<proteinExistence type="predicted"/>
<keyword evidence="3" id="KW-1185">Reference proteome</keyword>
<name>A0A8S1NXA0_PARPR</name>
<gene>
    <name evidence="1" type="ORF">PPRIM_AZ9-3.1.T0970124</name>
    <name evidence="2" type="ORF">PPRIM_AZ9-3.1.T0970128</name>
</gene>
<dbReference type="Proteomes" id="UP000688137">
    <property type="component" value="Unassembled WGS sequence"/>
</dbReference>
<evidence type="ECO:0000313" key="3">
    <source>
        <dbReference type="Proteomes" id="UP000688137"/>
    </source>
</evidence>
<comment type="caution">
    <text evidence="1">The sequence shown here is derived from an EMBL/GenBank/DDBJ whole genome shotgun (WGS) entry which is preliminary data.</text>
</comment>
<organism evidence="1 3">
    <name type="scientific">Paramecium primaurelia</name>
    <dbReference type="NCBI Taxonomy" id="5886"/>
    <lineage>
        <taxon>Eukaryota</taxon>
        <taxon>Sar</taxon>
        <taxon>Alveolata</taxon>
        <taxon>Ciliophora</taxon>
        <taxon>Intramacronucleata</taxon>
        <taxon>Oligohymenophorea</taxon>
        <taxon>Peniculida</taxon>
        <taxon>Parameciidae</taxon>
        <taxon>Paramecium</taxon>
    </lineage>
</organism>
<dbReference type="AlphaFoldDB" id="A0A8S1NXA0"/>
<dbReference type="EMBL" id="CAJJDM010000100">
    <property type="protein sequence ID" value="CAD8094971.1"/>
    <property type="molecule type" value="Genomic_DNA"/>
</dbReference>